<feature type="signal peptide" evidence="2">
    <location>
        <begin position="1"/>
        <end position="22"/>
    </location>
</feature>
<evidence type="ECO:0000313" key="4">
    <source>
        <dbReference type="Proteomes" id="UP000547510"/>
    </source>
</evidence>
<dbReference type="AlphaFoldDB" id="A0A841CNF3"/>
<keyword evidence="2" id="KW-0732">Signal</keyword>
<reference evidence="3 4" key="1">
    <citation type="submission" date="2020-08" db="EMBL/GenBank/DDBJ databases">
        <title>Genomic Encyclopedia of Type Strains, Phase III (KMG-III): the genomes of soil and plant-associated and newly described type strains.</title>
        <authorList>
            <person name="Whitman W."/>
        </authorList>
    </citation>
    <scope>NUCLEOTIDE SEQUENCE [LARGE SCALE GENOMIC DNA]</scope>
    <source>
        <strain evidence="3 4">CECT 8640</strain>
    </source>
</reference>
<name>A0A841CNF3_9PSEU</name>
<evidence type="ECO:0008006" key="5">
    <source>
        <dbReference type="Google" id="ProtNLM"/>
    </source>
</evidence>
<dbReference type="Proteomes" id="UP000547510">
    <property type="component" value="Unassembled WGS sequence"/>
</dbReference>
<protein>
    <recommendedName>
        <fullName evidence="5">Secreted protein</fullName>
    </recommendedName>
</protein>
<comment type="caution">
    <text evidence="3">The sequence shown here is derived from an EMBL/GenBank/DDBJ whole genome shotgun (WGS) entry which is preliminary data.</text>
</comment>
<dbReference type="EMBL" id="JACHJN010000006">
    <property type="protein sequence ID" value="MBB5957607.1"/>
    <property type="molecule type" value="Genomic_DNA"/>
</dbReference>
<dbReference type="RefSeq" id="WP_184692826.1">
    <property type="nucleotide sequence ID" value="NZ_JACHJN010000006.1"/>
</dbReference>
<feature type="region of interest" description="Disordered" evidence="1">
    <location>
        <begin position="49"/>
        <end position="107"/>
    </location>
</feature>
<gene>
    <name evidence="3" type="ORF">FHS29_004202</name>
</gene>
<evidence type="ECO:0000313" key="3">
    <source>
        <dbReference type="EMBL" id="MBB5957607.1"/>
    </source>
</evidence>
<sequence>MTRLLMILALVAGFVVAGPAHQHPVELVSVAATVDAAHLPGTATRVTAHPVQQQGHLGQPLDGVQPPVHVTPEPRPATDVVDPTHRTPERTGQAPLGERAPPQTSGS</sequence>
<proteinExistence type="predicted"/>
<evidence type="ECO:0000256" key="1">
    <source>
        <dbReference type="SAM" id="MobiDB-lite"/>
    </source>
</evidence>
<keyword evidence="4" id="KW-1185">Reference proteome</keyword>
<feature type="chain" id="PRO_5032622652" description="Secreted protein" evidence="2">
    <location>
        <begin position="23"/>
        <end position="107"/>
    </location>
</feature>
<organism evidence="3 4">
    <name type="scientific">Saccharothrix tamanrassetensis</name>
    <dbReference type="NCBI Taxonomy" id="1051531"/>
    <lineage>
        <taxon>Bacteria</taxon>
        <taxon>Bacillati</taxon>
        <taxon>Actinomycetota</taxon>
        <taxon>Actinomycetes</taxon>
        <taxon>Pseudonocardiales</taxon>
        <taxon>Pseudonocardiaceae</taxon>
        <taxon>Saccharothrix</taxon>
    </lineage>
</organism>
<accession>A0A841CNF3</accession>
<evidence type="ECO:0000256" key="2">
    <source>
        <dbReference type="SAM" id="SignalP"/>
    </source>
</evidence>